<evidence type="ECO:0000256" key="1">
    <source>
        <dbReference type="SAM" id="MobiDB-lite"/>
    </source>
</evidence>
<name>A0A2H5YAB4_9CHLR</name>
<sequence>MRPKQASSLHHFLQQRRPPIDPFLPKGQDILPHLAGFIVEPEDLLRAREGRLAGAEFQRRAILIRHQLVSHIQPRPVLRNPHPGSHAEGIDGRPGPHQLIDAVFIQAPTGQDPNLRQPGLVQDPAHLAAQGEQIPAVQADADQAPAFLFHLQRHSRRPPGPFQGVVGVDQEDRALGEGLGEGPEGFLLAGEGHDERVGHGSGDRDPIELAGEDIAGGLESDHISATGHLQAGIDPMGPAQGEIHHPPPPRRDDAAGGLGGDHRLKVNLIDHIGLGDLGLDDRRGDLQDGLIGEHQRPFRNRPHLPGEAEGRQVIQEGAGEDPGGLQVGQGLRREAEILQKTKHVFQPGGHQESAFRGEIAHEQAERGLTRDAMGPVGLGHGQLIKVRDQDAVFRLHHRRLRSPKQGSFHFSERRIRAIATPAETPGARLQSPASPAALRGPRGERGCPD</sequence>
<evidence type="ECO:0000313" key="2">
    <source>
        <dbReference type="EMBL" id="GBD10337.1"/>
    </source>
</evidence>
<accession>A0A2H5YAB4</accession>
<dbReference type="AlphaFoldDB" id="A0A2H5YAB4"/>
<protein>
    <submittedName>
        <fullName evidence="2">Uncharacterized protein</fullName>
    </submittedName>
</protein>
<feature type="region of interest" description="Disordered" evidence="1">
    <location>
        <begin position="420"/>
        <end position="449"/>
    </location>
</feature>
<comment type="caution">
    <text evidence="2">The sequence shown here is derived from an EMBL/GenBank/DDBJ whole genome shotgun (WGS) entry which is preliminary data.</text>
</comment>
<dbReference type="EMBL" id="BEHY01000164">
    <property type="protein sequence ID" value="GBD10337.1"/>
    <property type="molecule type" value="Genomic_DNA"/>
</dbReference>
<evidence type="ECO:0000313" key="3">
    <source>
        <dbReference type="Proteomes" id="UP000236642"/>
    </source>
</evidence>
<organism evidence="2 3">
    <name type="scientific">Candidatus Thermoflexus japonica</name>
    <dbReference type="NCBI Taxonomy" id="2035417"/>
    <lineage>
        <taxon>Bacteria</taxon>
        <taxon>Bacillati</taxon>
        <taxon>Chloroflexota</taxon>
        <taxon>Thermoflexia</taxon>
        <taxon>Thermoflexales</taxon>
        <taxon>Thermoflexaceae</taxon>
        <taxon>Thermoflexus</taxon>
    </lineage>
</organism>
<gene>
    <name evidence="2" type="ORF">HRbin22_02605</name>
</gene>
<proteinExistence type="predicted"/>
<reference evidence="3" key="1">
    <citation type="submission" date="2017-09" db="EMBL/GenBank/DDBJ databases">
        <title>Metaegenomics of thermophilic ammonia-oxidizing enrichment culture.</title>
        <authorList>
            <person name="Kato S."/>
            <person name="Suzuki K."/>
        </authorList>
    </citation>
    <scope>NUCLEOTIDE SEQUENCE [LARGE SCALE GENOMIC DNA]</scope>
</reference>
<dbReference type="Proteomes" id="UP000236642">
    <property type="component" value="Unassembled WGS sequence"/>
</dbReference>